<evidence type="ECO:0000256" key="6">
    <source>
        <dbReference type="ARBA" id="ARBA00022553"/>
    </source>
</evidence>
<feature type="compositionally biased region" description="Basic and acidic residues" evidence="9">
    <location>
        <begin position="599"/>
        <end position="628"/>
    </location>
</feature>
<dbReference type="GO" id="GO:0000493">
    <property type="term" value="P:box H/ACA snoRNP assembly"/>
    <property type="evidence" value="ECO:0007669"/>
    <property type="project" value="InterPro"/>
</dbReference>
<feature type="region of interest" description="Disordered" evidence="9">
    <location>
        <begin position="441"/>
        <end position="500"/>
    </location>
</feature>
<dbReference type="GO" id="GO:0001522">
    <property type="term" value="P:pseudouridine synthesis"/>
    <property type="evidence" value="ECO:0007669"/>
    <property type="project" value="InterPro"/>
</dbReference>
<feature type="compositionally biased region" description="Polar residues" evidence="9">
    <location>
        <begin position="641"/>
        <end position="650"/>
    </location>
</feature>
<keyword evidence="5" id="KW-0698">rRNA processing</keyword>
<feature type="compositionally biased region" description="Low complexity" evidence="9">
    <location>
        <begin position="651"/>
        <end position="673"/>
    </location>
</feature>
<evidence type="ECO:0000256" key="8">
    <source>
        <dbReference type="ARBA" id="ARBA00023242"/>
    </source>
</evidence>
<comment type="caution">
    <text evidence="10">The sequence shown here is derived from an EMBL/GenBank/DDBJ whole genome shotgun (WGS) entry which is preliminary data.</text>
</comment>
<feature type="region of interest" description="Disordered" evidence="9">
    <location>
        <begin position="813"/>
        <end position="899"/>
    </location>
</feature>
<evidence type="ECO:0000256" key="7">
    <source>
        <dbReference type="ARBA" id="ARBA00022884"/>
    </source>
</evidence>
<feature type="compositionally biased region" description="Polar residues" evidence="9">
    <location>
        <begin position="14"/>
        <end position="31"/>
    </location>
</feature>
<keyword evidence="7" id="KW-0694">RNA-binding</keyword>
<dbReference type="GO" id="GO:0006364">
    <property type="term" value="P:rRNA processing"/>
    <property type="evidence" value="ECO:0007669"/>
    <property type="project" value="UniProtKB-KW"/>
</dbReference>
<dbReference type="GO" id="GO:0003723">
    <property type="term" value="F:RNA binding"/>
    <property type="evidence" value="ECO:0007669"/>
    <property type="project" value="UniProtKB-KW"/>
</dbReference>
<dbReference type="AlphaFoldDB" id="A0A9P4WXU8"/>
<reference evidence="10" key="1">
    <citation type="submission" date="2019-04" db="EMBL/GenBank/DDBJ databases">
        <title>Sequencing of skin fungus with MAO and IRED activity.</title>
        <authorList>
            <person name="Marsaioli A.J."/>
            <person name="Bonatto J.M.C."/>
            <person name="Reis Junior O."/>
        </authorList>
    </citation>
    <scope>NUCLEOTIDE SEQUENCE</scope>
    <source>
        <strain evidence="10">28M1</strain>
    </source>
</reference>
<feature type="compositionally biased region" description="Low complexity" evidence="9">
    <location>
        <begin position="99"/>
        <end position="111"/>
    </location>
</feature>
<keyword evidence="11" id="KW-1185">Reference proteome</keyword>
<feature type="region of interest" description="Disordered" evidence="9">
    <location>
        <begin position="566"/>
        <end position="798"/>
    </location>
</feature>
<feature type="compositionally biased region" description="Gly residues" evidence="9">
    <location>
        <begin position="576"/>
        <end position="598"/>
    </location>
</feature>
<evidence type="ECO:0000256" key="1">
    <source>
        <dbReference type="ARBA" id="ARBA00004123"/>
    </source>
</evidence>
<dbReference type="SUPFAM" id="SSF50447">
    <property type="entry name" value="Translation proteins"/>
    <property type="match status" value="1"/>
</dbReference>
<dbReference type="GO" id="GO:0005732">
    <property type="term" value="C:sno(s)RNA-containing ribonucleoprotein complex"/>
    <property type="evidence" value="ECO:0007669"/>
    <property type="project" value="InterPro"/>
</dbReference>
<protein>
    <recommendedName>
        <fullName evidence="3">H/ACA ribonucleoprotein complex non-core subunit NAF1</fullName>
    </recommendedName>
</protein>
<feature type="region of interest" description="Disordered" evidence="9">
    <location>
        <begin position="137"/>
        <end position="292"/>
    </location>
</feature>
<evidence type="ECO:0000256" key="5">
    <source>
        <dbReference type="ARBA" id="ARBA00022552"/>
    </source>
</evidence>
<feature type="compositionally biased region" description="Low complexity" evidence="9">
    <location>
        <begin position="846"/>
        <end position="881"/>
    </location>
</feature>
<dbReference type="EMBL" id="SWKV01000007">
    <property type="protein sequence ID" value="KAF3045129.1"/>
    <property type="molecule type" value="Genomic_DNA"/>
</dbReference>
<evidence type="ECO:0000256" key="9">
    <source>
        <dbReference type="SAM" id="MobiDB-lite"/>
    </source>
</evidence>
<evidence type="ECO:0000256" key="2">
    <source>
        <dbReference type="ARBA" id="ARBA00009801"/>
    </source>
</evidence>
<dbReference type="InterPro" id="IPR040309">
    <property type="entry name" value="Naf1"/>
</dbReference>
<feature type="region of interest" description="Disordered" evidence="9">
    <location>
        <begin position="1"/>
        <end position="111"/>
    </location>
</feature>
<evidence type="ECO:0000256" key="4">
    <source>
        <dbReference type="ARBA" id="ARBA00022517"/>
    </source>
</evidence>
<feature type="compositionally biased region" description="Low complexity" evidence="9">
    <location>
        <begin position="198"/>
        <end position="214"/>
    </location>
</feature>
<dbReference type="PANTHER" id="PTHR31633:SF1">
    <property type="entry name" value="H_ACA RIBONUCLEOPROTEIN COMPLEX NON-CORE SUBUNIT NAF1"/>
    <property type="match status" value="1"/>
</dbReference>
<comment type="similarity">
    <text evidence="2">Belongs to the NAF1 family.</text>
</comment>
<feature type="compositionally biased region" description="Basic and acidic residues" evidence="9">
    <location>
        <begin position="244"/>
        <end position="264"/>
    </location>
</feature>
<keyword evidence="4" id="KW-0690">Ribosome biogenesis</keyword>
<dbReference type="InterPro" id="IPR007504">
    <property type="entry name" value="H/ACA_rnp_Gar1/Naf1"/>
</dbReference>
<dbReference type="GO" id="GO:0005634">
    <property type="term" value="C:nucleus"/>
    <property type="evidence" value="ECO:0007669"/>
    <property type="project" value="UniProtKB-SubCell"/>
</dbReference>
<accession>A0A9P4WXU8</accession>
<feature type="compositionally biased region" description="Low complexity" evidence="9">
    <location>
        <begin position="272"/>
        <end position="282"/>
    </location>
</feature>
<comment type="subcellular location">
    <subcellularLocation>
        <location evidence="1">Nucleus</location>
    </subcellularLocation>
</comment>
<gene>
    <name evidence="10" type="ORF">E8E12_009555</name>
</gene>
<keyword evidence="8" id="KW-0539">Nucleus</keyword>
<dbReference type="InterPro" id="IPR009000">
    <property type="entry name" value="Transl_B-barrel_sf"/>
</dbReference>
<feature type="compositionally biased region" description="Basic and acidic residues" evidence="9">
    <location>
        <begin position="475"/>
        <end position="489"/>
    </location>
</feature>
<evidence type="ECO:0000256" key="3">
    <source>
        <dbReference type="ARBA" id="ARBA00021438"/>
    </source>
</evidence>
<feature type="compositionally biased region" description="Acidic residues" evidence="9">
    <location>
        <begin position="283"/>
        <end position="292"/>
    </location>
</feature>
<dbReference type="Proteomes" id="UP000758155">
    <property type="component" value="Unassembled WGS sequence"/>
</dbReference>
<feature type="compositionally biased region" description="Low complexity" evidence="9">
    <location>
        <begin position="747"/>
        <end position="761"/>
    </location>
</feature>
<evidence type="ECO:0000313" key="10">
    <source>
        <dbReference type="EMBL" id="KAF3045129.1"/>
    </source>
</evidence>
<dbReference type="InterPro" id="IPR038664">
    <property type="entry name" value="Gar1/Naf1_Cbf5-bd_sf"/>
</dbReference>
<dbReference type="PANTHER" id="PTHR31633">
    <property type="entry name" value="H/ACA RIBONUCLEOPROTEIN COMPLEX NON-CORE SUBUNIT NAF1"/>
    <property type="match status" value="1"/>
</dbReference>
<feature type="compositionally biased region" description="Low complexity" evidence="9">
    <location>
        <begin position="779"/>
        <end position="798"/>
    </location>
</feature>
<feature type="compositionally biased region" description="Low complexity" evidence="9">
    <location>
        <begin position="813"/>
        <end position="822"/>
    </location>
</feature>
<feature type="compositionally biased region" description="Acidic residues" evidence="9">
    <location>
        <begin position="450"/>
        <end position="462"/>
    </location>
</feature>
<evidence type="ECO:0000313" key="11">
    <source>
        <dbReference type="Proteomes" id="UP000758155"/>
    </source>
</evidence>
<feature type="compositionally biased region" description="Basic residues" evidence="9">
    <location>
        <begin position="674"/>
        <end position="684"/>
    </location>
</feature>
<name>A0A9P4WXU8_9PLEO</name>
<feature type="compositionally biased region" description="Polar residues" evidence="9">
    <location>
        <begin position="729"/>
        <end position="746"/>
    </location>
</feature>
<dbReference type="OrthoDB" id="21550at2759"/>
<sequence>MATFLRSPEHNTARIKQTGANRSYCLSSEQRVLSKTEENTAMSDSQEPPAKRARLEADAPFTGVSSFDAPGSPVDDLDDDFYDTTPVKPAAQSAPHDGPSASLTATAPAPSSFALPGLGSLGDTTVTEPAHIDADTVMNNAVHEEGESKDVDADDDASAVEPSVANQLQALDEAPQHGKPSRPELHNASLTPAQDVIALTTTTSPATDAETTVTDPVAPIATEAKQEPDADAAPAEEAQEPTADESKAEFLRIGEANKDNKDAEWQLDSDASDSSSDSSSSDDSSDDDADEGELLDPEEMVRLLMAESADDAGTATKAKVKTLNELDEQYEKPDIKVENETQITELGKVENIVDNLILVKANTSGDYQVLESGSALCLKDFTIIGRISEQIGRVEEPRYSVGFNDPAEITTLGITKDTTIYYVDAHSTFVFTEPLRKQKHTDASNLHDEETNEVEFSDDEAEAEYKRQLKLAKKARQEAKHEPDPEPEQKPIPTGPRGYVDKPVSYFSPATEYQGGGLKYSDDEDEDLGMYKPLARPSHFEDVVGQGAPLEDRSHVRRGMMRGRGAWADRGRGFRGRGNFGGRGDFGGGRGDFGGGRGGRGDARGGKADRGGSDRGGRGGNKQADRGRPQNQQQDSRHMSVPQSDNRSATSASPARQQERQQSSQPQHSPPAKSKNKNRKQRQREKREREALEKQNNQHNNQQQGQQQNQQQSQKQSQNPQQQHASPAPSGTANANSYANKNSTGWPTQYPQPAAPATTFSPAPPPAAAAPYAPPAPYAPQAQQAQQVPAQAQPNQQANWAAWAQWFQVVGAMSQQGAQAQQPPVPPQPQQYVPQAHAPAPPQPPAQYGYQQQAQQWQYPQNAAPAPNPNGQQGNAQAGAQSLQDILRALGANGGGQPQ</sequence>
<dbReference type="Gene3D" id="2.40.10.230">
    <property type="entry name" value="Probable tRNA pseudouridine synthase domain"/>
    <property type="match status" value="1"/>
</dbReference>
<feature type="compositionally biased region" description="Pro residues" evidence="9">
    <location>
        <begin position="762"/>
        <end position="778"/>
    </location>
</feature>
<keyword evidence="6" id="KW-0597">Phosphoprotein</keyword>
<organism evidence="10 11">
    <name type="scientific">Didymella heteroderae</name>
    <dbReference type="NCBI Taxonomy" id="1769908"/>
    <lineage>
        <taxon>Eukaryota</taxon>
        <taxon>Fungi</taxon>
        <taxon>Dikarya</taxon>
        <taxon>Ascomycota</taxon>
        <taxon>Pezizomycotina</taxon>
        <taxon>Dothideomycetes</taxon>
        <taxon>Pleosporomycetidae</taxon>
        <taxon>Pleosporales</taxon>
        <taxon>Pleosporineae</taxon>
        <taxon>Didymellaceae</taxon>
        <taxon>Didymella</taxon>
    </lineage>
</organism>
<feature type="compositionally biased region" description="Basic and acidic residues" evidence="9">
    <location>
        <begin position="142"/>
        <end position="151"/>
    </location>
</feature>
<proteinExistence type="inferred from homology"/>
<dbReference type="Pfam" id="PF04410">
    <property type="entry name" value="Gar1"/>
    <property type="match status" value="1"/>
</dbReference>
<feature type="compositionally biased region" description="Low complexity" evidence="9">
    <location>
        <begin position="695"/>
        <end position="723"/>
    </location>
</feature>